<proteinExistence type="predicted"/>
<name>W9YI51_9EURO</name>
<dbReference type="AlphaFoldDB" id="W9YI51"/>
<feature type="compositionally biased region" description="Polar residues" evidence="1">
    <location>
        <begin position="38"/>
        <end position="49"/>
    </location>
</feature>
<comment type="caution">
    <text evidence="2">The sequence shown here is derived from an EMBL/GenBank/DDBJ whole genome shotgun (WGS) entry which is preliminary data.</text>
</comment>
<dbReference type="eggNOG" id="ENOG502SZVK">
    <property type="taxonomic scope" value="Eukaryota"/>
</dbReference>
<feature type="region of interest" description="Disordered" evidence="1">
    <location>
        <begin position="36"/>
        <end position="75"/>
    </location>
</feature>
<gene>
    <name evidence="2" type="ORF">A1O3_01985</name>
</gene>
<keyword evidence="3" id="KW-1185">Reference proteome</keyword>
<dbReference type="STRING" id="1182542.W9YI51"/>
<dbReference type="GeneID" id="19166118"/>
<protein>
    <recommendedName>
        <fullName evidence="4">Aflatoxin regulatory protein domain-containing protein</fullName>
    </recommendedName>
</protein>
<organism evidence="2 3">
    <name type="scientific">Capronia epimyces CBS 606.96</name>
    <dbReference type="NCBI Taxonomy" id="1182542"/>
    <lineage>
        <taxon>Eukaryota</taxon>
        <taxon>Fungi</taxon>
        <taxon>Dikarya</taxon>
        <taxon>Ascomycota</taxon>
        <taxon>Pezizomycotina</taxon>
        <taxon>Eurotiomycetes</taxon>
        <taxon>Chaetothyriomycetidae</taxon>
        <taxon>Chaetothyriales</taxon>
        <taxon>Herpotrichiellaceae</taxon>
        <taxon>Capronia</taxon>
    </lineage>
</organism>
<evidence type="ECO:0000313" key="2">
    <source>
        <dbReference type="EMBL" id="EXJ88921.1"/>
    </source>
</evidence>
<dbReference type="HOGENOM" id="CLU_1128964_0_0_1"/>
<evidence type="ECO:0000313" key="3">
    <source>
        <dbReference type="Proteomes" id="UP000019478"/>
    </source>
</evidence>
<dbReference type="Proteomes" id="UP000019478">
    <property type="component" value="Unassembled WGS sequence"/>
</dbReference>
<evidence type="ECO:0000256" key="1">
    <source>
        <dbReference type="SAM" id="MobiDB-lite"/>
    </source>
</evidence>
<dbReference type="OrthoDB" id="2740448at2759"/>
<sequence length="248" mass="27727">MAGSRSFSVASELSLFPHSGLPTPTLSPPLFARYLSPIQPQTRPPSRQAFTPVDPSKLHPQSYGAPLSQKPHATPDDEETVCIKLLAHLKRHGQDESQHHETQIELLKKSNAAVRRILQNKMLRSDYACQLVLSSIVNHLVCLCERLCGQSRLDADEARNANSQCLQDQLHFEAGPPFANYAIQHQPCSPSDQEMMVALVEDVLYFTSSTGDMLKKKPISGFQTLGRHETFHVELEQRLKRAIALIRS</sequence>
<evidence type="ECO:0008006" key="4">
    <source>
        <dbReference type="Google" id="ProtNLM"/>
    </source>
</evidence>
<dbReference type="RefSeq" id="XP_007730318.1">
    <property type="nucleotide sequence ID" value="XM_007732128.1"/>
</dbReference>
<dbReference type="EMBL" id="AMGY01000002">
    <property type="protein sequence ID" value="EXJ88921.1"/>
    <property type="molecule type" value="Genomic_DNA"/>
</dbReference>
<accession>W9YI51</accession>
<reference evidence="2 3" key="1">
    <citation type="submission" date="2013-03" db="EMBL/GenBank/DDBJ databases">
        <title>The Genome Sequence of Capronia epimyces CBS 606.96.</title>
        <authorList>
            <consortium name="The Broad Institute Genomics Platform"/>
            <person name="Cuomo C."/>
            <person name="de Hoog S."/>
            <person name="Gorbushina A."/>
            <person name="Walker B."/>
            <person name="Young S.K."/>
            <person name="Zeng Q."/>
            <person name="Gargeya S."/>
            <person name="Fitzgerald M."/>
            <person name="Haas B."/>
            <person name="Abouelleil A."/>
            <person name="Allen A.W."/>
            <person name="Alvarado L."/>
            <person name="Arachchi H.M."/>
            <person name="Berlin A.M."/>
            <person name="Chapman S.B."/>
            <person name="Gainer-Dewar J."/>
            <person name="Goldberg J."/>
            <person name="Griggs A."/>
            <person name="Gujja S."/>
            <person name="Hansen M."/>
            <person name="Howarth C."/>
            <person name="Imamovic A."/>
            <person name="Ireland A."/>
            <person name="Larimer J."/>
            <person name="McCowan C."/>
            <person name="Murphy C."/>
            <person name="Pearson M."/>
            <person name="Poon T.W."/>
            <person name="Priest M."/>
            <person name="Roberts A."/>
            <person name="Saif S."/>
            <person name="Shea T."/>
            <person name="Sisk P."/>
            <person name="Sykes S."/>
            <person name="Wortman J."/>
            <person name="Nusbaum C."/>
            <person name="Birren B."/>
        </authorList>
    </citation>
    <scope>NUCLEOTIDE SEQUENCE [LARGE SCALE GENOMIC DNA]</scope>
    <source>
        <strain evidence="2 3">CBS 606.96</strain>
    </source>
</reference>